<keyword evidence="5 7" id="KW-0804">Transcription</keyword>
<evidence type="ECO:0000259" key="9">
    <source>
        <dbReference type="PROSITE" id="PS50977"/>
    </source>
</evidence>
<reference evidence="10" key="1">
    <citation type="journal article" date="2014" name="Int. J. Syst. Evol. Microbiol.">
        <title>Complete genome of a new Firmicutes species belonging to the dominant human colonic microbiota ('Ruminococcus bicirculans') reveals two chromosomes and a selective capacity to utilize plant glucans.</title>
        <authorList>
            <consortium name="NISC Comparative Sequencing Program"/>
            <person name="Wegmann U."/>
            <person name="Louis P."/>
            <person name="Goesmann A."/>
            <person name="Henrissat B."/>
            <person name="Duncan S.H."/>
            <person name="Flint H.J."/>
        </authorList>
    </citation>
    <scope>NUCLEOTIDE SEQUENCE</scope>
    <source>
        <strain evidence="10">NBRC 103408</strain>
    </source>
</reference>
<dbReference type="NCBIfam" id="NF001978">
    <property type="entry name" value="PRK00767.1"/>
    <property type="match status" value="1"/>
</dbReference>
<proteinExistence type="inferred from homology"/>
<dbReference type="SUPFAM" id="SSF48498">
    <property type="entry name" value="Tetracyclin repressor-like, C-terminal domain"/>
    <property type="match status" value="1"/>
</dbReference>
<gene>
    <name evidence="7 10" type="primary">betI</name>
    <name evidence="10" type="ORF">GCM10007924_21500</name>
</gene>
<dbReference type="Proteomes" id="UP001161409">
    <property type="component" value="Unassembled WGS sequence"/>
</dbReference>
<sequence>MEDIRRKSLISATLKTIQERRSIDIRVSDIARAAGVSSGLAHHYFGSKDRLILAALRHLLTDFRRLVLRRLAEADSPRQKLSALIASSLDETQFSDATVTAWLVFYAHAQSTPEARNLLRVYVRRLQSNLCYNLRPLVGNRAPEIAEMIGSLIDGLYLRQALRVEKADAAFARTLIENCLNRFLDTAPMEGQDHAV</sequence>
<dbReference type="InterPro" id="IPR039538">
    <property type="entry name" value="BetI_C"/>
</dbReference>
<comment type="function">
    <text evidence="7">Repressor involved in choline regulation of the bet genes.</text>
</comment>
<dbReference type="EMBL" id="BSNF01000008">
    <property type="protein sequence ID" value="GLQ06929.1"/>
    <property type="molecule type" value="Genomic_DNA"/>
</dbReference>
<dbReference type="Pfam" id="PF13977">
    <property type="entry name" value="TetR_C_6"/>
    <property type="match status" value="1"/>
</dbReference>
<dbReference type="NCBIfam" id="TIGR03384">
    <property type="entry name" value="betaine_BetI"/>
    <property type="match status" value="1"/>
</dbReference>
<feature type="domain" description="HTH tetR-type" evidence="9">
    <location>
        <begin position="3"/>
        <end position="63"/>
    </location>
</feature>
<evidence type="ECO:0000256" key="8">
    <source>
        <dbReference type="PROSITE-ProRule" id="PRU00335"/>
    </source>
</evidence>
<evidence type="ECO:0000256" key="7">
    <source>
        <dbReference type="HAMAP-Rule" id="MF_00768"/>
    </source>
</evidence>
<evidence type="ECO:0000256" key="4">
    <source>
        <dbReference type="ARBA" id="ARBA00023125"/>
    </source>
</evidence>
<evidence type="ECO:0000256" key="2">
    <source>
        <dbReference type="ARBA" id="ARBA00022491"/>
    </source>
</evidence>
<comment type="pathway">
    <text evidence="1 7">Amine and polyamine biosynthesis; betaine biosynthesis via choline pathway [regulation].</text>
</comment>
<name>A0ABQ5U4U5_9PROT</name>
<dbReference type="InterPro" id="IPR036271">
    <property type="entry name" value="Tet_transcr_reg_TetR-rel_C_sf"/>
</dbReference>
<reference evidence="10" key="2">
    <citation type="submission" date="2023-01" db="EMBL/GenBank/DDBJ databases">
        <title>Draft genome sequence of Sneathiella chinensis strain NBRC 103408.</title>
        <authorList>
            <person name="Sun Q."/>
            <person name="Mori K."/>
        </authorList>
    </citation>
    <scope>NUCLEOTIDE SEQUENCE</scope>
    <source>
        <strain evidence="10">NBRC 103408</strain>
    </source>
</reference>
<protein>
    <recommendedName>
        <fullName evidence="7">HTH-type transcriptional regulator BetI</fullName>
    </recommendedName>
</protein>
<dbReference type="PROSITE" id="PS50977">
    <property type="entry name" value="HTH_TETR_2"/>
    <property type="match status" value="1"/>
</dbReference>
<dbReference type="SUPFAM" id="SSF46689">
    <property type="entry name" value="Homeodomain-like"/>
    <property type="match status" value="1"/>
</dbReference>
<keyword evidence="11" id="KW-1185">Reference proteome</keyword>
<keyword evidence="4 7" id="KW-0238">DNA-binding</keyword>
<keyword evidence="2 7" id="KW-0678">Repressor</keyword>
<evidence type="ECO:0000313" key="11">
    <source>
        <dbReference type="Proteomes" id="UP001161409"/>
    </source>
</evidence>
<comment type="function">
    <text evidence="6">Repressor involved in the biosynthesis of the osmoprotectant glycine betaine. It represses transcription of the choline transporter BetT and the genes of BetAB involved in the synthesis of glycine betaine.</text>
</comment>
<evidence type="ECO:0000256" key="3">
    <source>
        <dbReference type="ARBA" id="ARBA00023015"/>
    </source>
</evidence>
<comment type="caution">
    <text evidence="10">The sequence shown here is derived from an EMBL/GenBank/DDBJ whole genome shotgun (WGS) entry which is preliminary data.</text>
</comment>
<evidence type="ECO:0000313" key="10">
    <source>
        <dbReference type="EMBL" id="GLQ06929.1"/>
    </source>
</evidence>
<dbReference type="Gene3D" id="1.10.357.10">
    <property type="entry name" value="Tetracycline Repressor, domain 2"/>
    <property type="match status" value="1"/>
</dbReference>
<dbReference type="PANTHER" id="PTHR30055:SF234">
    <property type="entry name" value="HTH-TYPE TRANSCRIPTIONAL REGULATOR BETI"/>
    <property type="match status" value="1"/>
</dbReference>
<evidence type="ECO:0000256" key="1">
    <source>
        <dbReference type="ARBA" id="ARBA00004719"/>
    </source>
</evidence>
<feature type="DNA-binding region" description="H-T-H motif" evidence="7 8">
    <location>
        <begin position="26"/>
        <end position="45"/>
    </location>
</feature>
<dbReference type="InterPro" id="IPR001647">
    <property type="entry name" value="HTH_TetR"/>
</dbReference>
<dbReference type="InterPro" id="IPR009057">
    <property type="entry name" value="Homeodomain-like_sf"/>
</dbReference>
<dbReference type="InterPro" id="IPR050109">
    <property type="entry name" value="HTH-type_TetR-like_transc_reg"/>
</dbReference>
<dbReference type="PANTHER" id="PTHR30055">
    <property type="entry name" value="HTH-TYPE TRANSCRIPTIONAL REGULATOR RUTR"/>
    <property type="match status" value="1"/>
</dbReference>
<dbReference type="InterPro" id="IPR017757">
    <property type="entry name" value="Tscrpt_rep_BetI"/>
</dbReference>
<accession>A0ABQ5U4U5</accession>
<dbReference type="Pfam" id="PF00440">
    <property type="entry name" value="TetR_N"/>
    <property type="match status" value="1"/>
</dbReference>
<dbReference type="HAMAP" id="MF_00768">
    <property type="entry name" value="HTH_type_BetI"/>
    <property type="match status" value="1"/>
</dbReference>
<organism evidence="10 11">
    <name type="scientific">Sneathiella chinensis</name>
    <dbReference type="NCBI Taxonomy" id="349750"/>
    <lineage>
        <taxon>Bacteria</taxon>
        <taxon>Pseudomonadati</taxon>
        <taxon>Pseudomonadota</taxon>
        <taxon>Alphaproteobacteria</taxon>
        <taxon>Sneathiellales</taxon>
        <taxon>Sneathiellaceae</taxon>
        <taxon>Sneathiella</taxon>
    </lineage>
</organism>
<evidence type="ECO:0000256" key="5">
    <source>
        <dbReference type="ARBA" id="ARBA00023163"/>
    </source>
</evidence>
<evidence type="ECO:0000256" key="6">
    <source>
        <dbReference type="ARBA" id="ARBA00024936"/>
    </source>
</evidence>
<keyword evidence="3 7" id="KW-0805">Transcription regulation</keyword>